<accession>A0ABR8QLT7</accession>
<dbReference type="Proteomes" id="UP000657931">
    <property type="component" value="Unassembled WGS sequence"/>
</dbReference>
<dbReference type="RefSeq" id="WP_191811760.1">
    <property type="nucleotide sequence ID" value="NZ_JACSQT010000002.1"/>
</dbReference>
<proteinExistence type="inferred from homology"/>
<dbReference type="InterPro" id="IPR003736">
    <property type="entry name" value="PAAI_dom"/>
</dbReference>
<dbReference type="InterPro" id="IPR029069">
    <property type="entry name" value="HotDog_dom_sf"/>
</dbReference>
<dbReference type="InterPro" id="IPR006683">
    <property type="entry name" value="Thioestr_dom"/>
</dbReference>
<evidence type="ECO:0000313" key="4">
    <source>
        <dbReference type="EMBL" id="MBD7936482.1"/>
    </source>
</evidence>
<protein>
    <submittedName>
        <fullName evidence="4">PaaI family thioesterase</fullName>
    </submittedName>
</protein>
<evidence type="ECO:0000256" key="1">
    <source>
        <dbReference type="ARBA" id="ARBA00008324"/>
    </source>
</evidence>
<keyword evidence="5" id="KW-1185">Reference proteome</keyword>
<comment type="similarity">
    <text evidence="1">Belongs to the thioesterase PaaI family.</text>
</comment>
<dbReference type="NCBIfam" id="TIGR00369">
    <property type="entry name" value="unchar_dom_1"/>
    <property type="match status" value="1"/>
</dbReference>
<keyword evidence="2" id="KW-0378">Hydrolase</keyword>
<gene>
    <name evidence="4" type="ORF">H9655_05545</name>
</gene>
<feature type="domain" description="Thioesterase" evidence="3">
    <location>
        <begin position="48"/>
        <end position="122"/>
    </location>
</feature>
<evidence type="ECO:0000256" key="2">
    <source>
        <dbReference type="ARBA" id="ARBA00022801"/>
    </source>
</evidence>
<organism evidence="4 5">
    <name type="scientific">Cytobacillus stercorigallinarum</name>
    <dbReference type="NCBI Taxonomy" id="2762240"/>
    <lineage>
        <taxon>Bacteria</taxon>
        <taxon>Bacillati</taxon>
        <taxon>Bacillota</taxon>
        <taxon>Bacilli</taxon>
        <taxon>Bacillales</taxon>
        <taxon>Bacillaceae</taxon>
        <taxon>Cytobacillus</taxon>
    </lineage>
</organism>
<dbReference type="PANTHER" id="PTHR43240">
    <property type="entry name" value="1,4-DIHYDROXY-2-NAPHTHOYL-COA THIOESTERASE 1"/>
    <property type="match status" value="1"/>
</dbReference>
<dbReference type="PANTHER" id="PTHR43240:SF5">
    <property type="entry name" value="1,4-DIHYDROXY-2-NAPHTHOYL-COA THIOESTERASE 1"/>
    <property type="match status" value="1"/>
</dbReference>
<evidence type="ECO:0000313" key="5">
    <source>
        <dbReference type="Proteomes" id="UP000657931"/>
    </source>
</evidence>
<name>A0ABR8QLT7_9BACI</name>
<evidence type="ECO:0000259" key="3">
    <source>
        <dbReference type="Pfam" id="PF03061"/>
    </source>
</evidence>
<dbReference type="SUPFAM" id="SSF54637">
    <property type="entry name" value="Thioesterase/thiol ester dehydrase-isomerase"/>
    <property type="match status" value="1"/>
</dbReference>
<dbReference type="Pfam" id="PF03061">
    <property type="entry name" value="4HBT"/>
    <property type="match status" value="1"/>
</dbReference>
<reference evidence="4 5" key="1">
    <citation type="submission" date="2020-08" db="EMBL/GenBank/DDBJ databases">
        <title>A Genomic Blueprint of the Chicken Gut Microbiome.</title>
        <authorList>
            <person name="Gilroy R."/>
            <person name="Ravi A."/>
            <person name="Getino M."/>
            <person name="Pursley I."/>
            <person name="Horton D.L."/>
            <person name="Alikhan N.-F."/>
            <person name="Baker D."/>
            <person name="Gharbi K."/>
            <person name="Hall N."/>
            <person name="Watson M."/>
            <person name="Adriaenssens E.M."/>
            <person name="Foster-Nyarko E."/>
            <person name="Jarju S."/>
            <person name="Secka A."/>
            <person name="Antonio M."/>
            <person name="Oren A."/>
            <person name="Chaudhuri R."/>
            <person name="La Ragione R.M."/>
            <person name="Hildebrand F."/>
            <person name="Pallen M.J."/>
        </authorList>
    </citation>
    <scope>NUCLEOTIDE SEQUENCE [LARGE SCALE GENOMIC DNA]</scope>
    <source>
        <strain evidence="4 5">Sa5YUA1</strain>
    </source>
</reference>
<dbReference type="Gene3D" id="3.10.129.10">
    <property type="entry name" value="Hotdog Thioesterase"/>
    <property type="match status" value="1"/>
</dbReference>
<dbReference type="CDD" id="cd03443">
    <property type="entry name" value="PaaI_thioesterase"/>
    <property type="match status" value="1"/>
</dbReference>
<comment type="caution">
    <text evidence="4">The sequence shown here is derived from an EMBL/GenBank/DDBJ whole genome shotgun (WGS) entry which is preliminary data.</text>
</comment>
<sequence>MKNEYLHWLENEFHTSPYWQLLGITMDELEAGRARIKMAVEKQHLNSNGVVHGGATASLLDSVIGVTIRSMKDVKVATISLTTQFLLPVKEGILYAEAKMIHEGRRIQYVESILTQEDGSVVAKALGTFSVKQRIS</sequence>
<dbReference type="EMBL" id="JACSQT010000002">
    <property type="protein sequence ID" value="MBD7936482.1"/>
    <property type="molecule type" value="Genomic_DNA"/>
</dbReference>